<dbReference type="eggNOG" id="COG3959">
    <property type="taxonomic scope" value="Bacteria"/>
</dbReference>
<name>W7YX14_9BACL</name>
<sequence>MSAAKFKLDNLVALVDLNGQQVDGDTSEVMPLIHLEEKWSSFGWDVAFVDNGHDFNLIHQSLSLTREKPMVVILKTVKGKGISFMESNKLWHSNKLDEELKKKALGEVGMNVG</sequence>
<comment type="similarity">
    <text evidence="2">Belongs to the transketolase family.</text>
</comment>
<dbReference type="Pfam" id="PF00456">
    <property type="entry name" value="Transketolase_N"/>
    <property type="match status" value="1"/>
</dbReference>
<dbReference type="Gene3D" id="3.40.50.970">
    <property type="match status" value="1"/>
</dbReference>
<dbReference type="PANTHER" id="PTHR47514:SF1">
    <property type="entry name" value="TRANSKETOLASE N-TERMINAL SECTION-RELATED"/>
    <property type="match status" value="1"/>
</dbReference>
<dbReference type="EMBL" id="BAVZ01000010">
    <property type="protein sequence ID" value="GAF09236.1"/>
    <property type="molecule type" value="Genomic_DNA"/>
</dbReference>
<dbReference type="SUPFAM" id="SSF52518">
    <property type="entry name" value="Thiamin diphosphate-binding fold (THDP-binding)"/>
    <property type="match status" value="1"/>
</dbReference>
<comment type="caution">
    <text evidence="5">The sequence shown here is derived from an EMBL/GenBank/DDBJ whole genome shotgun (WGS) entry which is preliminary data.</text>
</comment>
<dbReference type="InterPro" id="IPR005474">
    <property type="entry name" value="Transketolase_N"/>
</dbReference>
<dbReference type="PANTHER" id="PTHR47514">
    <property type="entry name" value="TRANSKETOLASE N-TERMINAL SECTION-RELATED"/>
    <property type="match status" value="1"/>
</dbReference>
<dbReference type="STRING" id="1236976.JCM16418_3357"/>
<dbReference type="Proteomes" id="UP000019364">
    <property type="component" value="Unassembled WGS sequence"/>
</dbReference>
<gene>
    <name evidence="5" type="ORF">JCM16418_3357</name>
</gene>
<protein>
    <submittedName>
        <fullName evidence="5">Transketolase</fullName>
    </submittedName>
</protein>
<feature type="domain" description="Transketolase N-terminal" evidence="4">
    <location>
        <begin position="3"/>
        <end position="110"/>
    </location>
</feature>
<accession>W7YX14</accession>
<evidence type="ECO:0000259" key="4">
    <source>
        <dbReference type="Pfam" id="PF00456"/>
    </source>
</evidence>
<proteinExistence type="inferred from homology"/>
<evidence type="ECO:0000256" key="2">
    <source>
        <dbReference type="ARBA" id="ARBA00007131"/>
    </source>
</evidence>
<evidence type="ECO:0000256" key="1">
    <source>
        <dbReference type="ARBA" id="ARBA00001964"/>
    </source>
</evidence>
<dbReference type="InterPro" id="IPR029061">
    <property type="entry name" value="THDP-binding"/>
</dbReference>
<keyword evidence="3" id="KW-0786">Thiamine pyrophosphate</keyword>
<reference evidence="5 6" key="1">
    <citation type="journal article" date="2014" name="Genome Announc.">
        <title>Draft Genome Sequence of Paenibacillus pini JCM 16418T, Isolated from the Rhizosphere of Pine Tree.</title>
        <authorList>
            <person name="Yuki M."/>
            <person name="Oshima K."/>
            <person name="Suda W."/>
            <person name="Oshida Y."/>
            <person name="Kitamura K."/>
            <person name="Iida Y."/>
            <person name="Hattori M."/>
            <person name="Ohkuma M."/>
        </authorList>
    </citation>
    <scope>NUCLEOTIDE SEQUENCE [LARGE SCALE GENOMIC DNA]</scope>
    <source>
        <strain evidence="5 6">JCM 16418</strain>
    </source>
</reference>
<dbReference type="AlphaFoldDB" id="W7YX14"/>
<evidence type="ECO:0000256" key="3">
    <source>
        <dbReference type="ARBA" id="ARBA00023052"/>
    </source>
</evidence>
<evidence type="ECO:0000313" key="6">
    <source>
        <dbReference type="Proteomes" id="UP000019364"/>
    </source>
</evidence>
<evidence type="ECO:0000313" key="5">
    <source>
        <dbReference type="EMBL" id="GAF09236.1"/>
    </source>
</evidence>
<organism evidence="5 6">
    <name type="scientific">Paenibacillus pini JCM 16418</name>
    <dbReference type="NCBI Taxonomy" id="1236976"/>
    <lineage>
        <taxon>Bacteria</taxon>
        <taxon>Bacillati</taxon>
        <taxon>Bacillota</taxon>
        <taxon>Bacilli</taxon>
        <taxon>Bacillales</taxon>
        <taxon>Paenibacillaceae</taxon>
        <taxon>Paenibacillus</taxon>
    </lineage>
</organism>
<keyword evidence="6" id="KW-1185">Reference proteome</keyword>
<comment type="cofactor">
    <cofactor evidence="1">
        <name>thiamine diphosphate</name>
        <dbReference type="ChEBI" id="CHEBI:58937"/>
    </cofactor>
</comment>